<sequence length="63" mass="7043">MDGAELAKVGGERVDINLFRHIGHERIDPGVCRERRKPFLTTSNSNHLPPARSKPPRGRLTNA</sequence>
<evidence type="ECO:0000313" key="2">
    <source>
        <dbReference type="EMBL" id="GAA1216270.1"/>
    </source>
</evidence>
<dbReference type="Proteomes" id="UP001500943">
    <property type="component" value="Unassembled WGS sequence"/>
</dbReference>
<feature type="region of interest" description="Disordered" evidence="1">
    <location>
        <begin position="36"/>
        <end position="63"/>
    </location>
</feature>
<protein>
    <submittedName>
        <fullName evidence="2">Uncharacterized protein</fullName>
    </submittedName>
</protein>
<name>A0ABP4G8W1_9MICO</name>
<keyword evidence="3" id="KW-1185">Reference proteome</keyword>
<comment type="caution">
    <text evidence="2">The sequence shown here is derived from an EMBL/GenBank/DDBJ whole genome shotgun (WGS) entry which is preliminary data.</text>
</comment>
<organism evidence="2 3">
    <name type="scientific">Rhodoglobus aureus</name>
    <dbReference type="NCBI Taxonomy" id="191497"/>
    <lineage>
        <taxon>Bacteria</taxon>
        <taxon>Bacillati</taxon>
        <taxon>Actinomycetota</taxon>
        <taxon>Actinomycetes</taxon>
        <taxon>Micrococcales</taxon>
        <taxon>Microbacteriaceae</taxon>
        <taxon>Rhodoglobus</taxon>
    </lineage>
</organism>
<evidence type="ECO:0000313" key="3">
    <source>
        <dbReference type="Proteomes" id="UP001500943"/>
    </source>
</evidence>
<gene>
    <name evidence="2" type="ORF">GCM10009655_14460</name>
</gene>
<accession>A0ABP4G8W1</accession>
<proteinExistence type="predicted"/>
<dbReference type="EMBL" id="BAAAKW010000027">
    <property type="protein sequence ID" value="GAA1216270.1"/>
    <property type="molecule type" value="Genomic_DNA"/>
</dbReference>
<evidence type="ECO:0000256" key="1">
    <source>
        <dbReference type="SAM" id="MobiDB-lite"/>
    </source>
</evidence>
<reference evidence="3" key="1">
    <citation type="journal article" date="2019" name="Int. J. Syst. Evol. Microbiol.">
        <title>The Global Catalogue of Microorganisms (GCM) 10K type strain sequencing project: providing services to taxonomists for standard genome sequencing and annotation.</title>
        <authorList>
            <consortium name="The Broad Institute Genomics Platform"/>
            <consortium name="The Broad Institute Genome Sequencing Center for Infectious Disease"/>
            <person name="Wu L."/>
            <person name="Ma J."/>
        </authorList>
    </citation>
    <scope>NUCLEOTIDE SEQUENCE [LARGE SCALE GENOMIC DNA]</scope>
    <source>
        <strain evidence="3">JCM 12762</strain>
    </source>
</reference>